<name>A0A8J2KBB7_9HEXA</name>
<evidence type="ECO:0000313" key="3">
    <source>
        <dbReference type="Proteomes" id="UP000708208"/>
    </source>
</evidence>
<comment type="caution">
    <text evidence="2">The sequence shown here is derived from an EMBL/GenBank/DDBJ whole genome shotgun (WGS) entry which is preliminary data.</text>
</comment>
<dbReference type="EMBL" id="CAJVCH010242779">
    <property type="protein sequence ID" value="CAG7733093.1"/>
    <property type="molecule type" value="Genomic_DNA"/>
</dbReference>
<dbReference type="OrthoDB" id="429143at2759"/>
<feature type="compositionally biased region" description="Basic and acidic residues" evidence="1">
    <location>
        <begin position="1"/>
        <end position="10"/>
    </location>
</feature>
<reference evidence="2" key="1">
    <citation type="submission" date="2021-06" db="EMBL/GenBank/DDBJ databases">
        <authorList>
            <person name="Hodson N. C."/>
            <person name="Mongue J. A."/>
            <person name="Jaron S. K."/>
        </authorList>
    </citation>
    <scope>NUCLEOTIDE SEQUENCE</scope>
</reference>
<sequence>MSAKHSRNESKGGGVNAPGAGANKPRVIINPNPSEPPSDHLPEPEKLQTVIISSGARKSKDHHGKITTEIYSSDESMLNNLSGEQSQRGFSPCFPISHFLSSFTSRM</sequence>
<accession>A0A8J2KBB7</accession>
<keyword evidence="3" id="KW-1185">Reference proteome</keyword>
<organism evidence="2 3">
    <name type="scientific">Allacma fusca</name>
    <dbReference type="NCBI Taxonomy" id="39272"/>
    <lineage>
        <taxon>Eukaryota</taxon>
        <taxon>Metazoa</taxon>
        <taxon>Ecdysozoa</taxon>
        <taxon>Arthropoda</taxon>
        <taxon>Hexapoda</taxon>
        <taxon>Collembola</taxon>
        <taxon>Symphypleona</taxon>
        <taxon>Sminthuridae</taxon>
        <taxon>Allacma</taxon>
    </lineage>
</organism>
<dbReference type="Proteomes" id="UP000708208">
    <property type="component" value="Unassembled WGS sequence"/>
</dbReference>
<proteinExistence type="predicted"/>
<feature type="region of interest" description="Disordered" evidence="1">
    <location>
        <begin position="1"/>
        <end position="45"/>
    </location>
</feature>
<dbReference type="AlphaFoldDB" id="A0A8J2KBB7"/>
<evidence type="ECO:0000313" key="2">
    <source>
        <dbReference type="EMBL" id="CAG7733093.1"/>
    </source>
</evidence>
<evidence type="ECO:0000256" key="1">
    <source>
        <dbReference type="SAM" id="MobiDB-lite"/>
    </source>
</evidence>
<protein>
    <submittedName>
        <fullName evidence="2">Uncharacterized protein</fullName>
    </submittedName>
</protein>
<gene>
    <name evidence="2" type="ORF">AFUS01_LOCUS21561</name>
</gene>